<dbReference type="InterPro" id="IPR011009">
    <property type="entry name" value="Kinase-like_dom_sf"/>
</dbReference>
<evidence type="ECO:0000313" key="2">
    <source>
        <dbReference type="EMBL" id="KAG0563431.1"/>
    </source>
</evidence>
<dbReference type="EMBL" id="CM026429">
    <property type="protein sequence ID" value="KAG0563431.1"/>
    <property type="molecule type" value="Genomic_DNA"/>
</dbReference>
<keyword evidence="3" id="KW-1185">Reference proteome</keyword>
<accession>A0A8T0GUM2</accession>
<dbReference type="InterPro" id="IPR008271">
    <property type="entry name" value="Ser/Thr_kinase_AS"/>
</dbReference>
<organism evidence="2 3">
    <name type="scientific">Ceratodon purpureus</name>
    <name type="common">Fire moss</name>
    <name type="synonym">Dicranum purpureum</name>
    <dbReference type="NCBI Taxonomy" id="3225"/>
    <lineage>
        <taxon>Eukaryota</taxon>
        <taxon>Viridiplantae</taxon>
        <taxon>Streptophyta</taxon>
        <taxon>Embryophyta</taxon>
        <taxon>Bryophyta</taxon>
        <taxon>Bryophytina</taxon>
        <taxon>Bryopsida</taxon>
        <taxon>Dicranidae</taxon>
        <taxon>Pseudoditrichales</taxon>
        <taxon>Ditrichaceae</taxon>
        <taxon>Ceratodon</taxon>
    </lineage>
</organism>
<comment type="caution">
    <text evidence="2">The sequence shown here is derived from an EMBL/GenBank/DDBJ whole genome shotgun (WGS) entry which is preliminary data.</text>
</comment>
<evidence type="ECO:0000313" key="3">
    <source>
        <dbReference type="Proteomes" id="UP000822688"/>
    </source>
</evidence>
<dbReference type="PANTHER" id="PTHR44329:SF260">
    <property type="entry name" value="PROTEIN KINASE DOMAIN-CONTAINING PROTEIN"/>
    <property type="match status" value="1"/>
</dbReference>
<dbReference type="InterPro" id="IPR011049">
    <property type="entry name" value="Serralysin-like_metalloprot_C"/>
</dbReference>
<dbReference type="Gene3D" id="2.150.10.10">
    <property type="entry name" value="Serralysin-like metalloprotease, C-terminal"/>
    <property type="match status" value="1"/>
</dbReference>
<dbReference type="AlphaFoldDB" id="A0A8T0GUM2"/>
<dbReference type="PROSITE" id="PS00108">
    <property type="entry name" value="PROTEIN_KINASE_ST"/>
    <property type="match status" value="1"/>
</dbReference>
<dbReference type="Proteomes" id="UP000822688">
    <property type="component" value="Chromosome 8"/>
</dbReference>
<proteinExistence type="predicted"/>
<sequence length="604" mass="67279">MAGFSLELARLTGTSERWPSGRLNELVSEDAINQLCSQLVDTMELDSSEKDTGSQLCSYLDSIELDEQFLRLLADQRGRGPSWRIVQDQCKLAYLSQSFYRCISDDQWLRTVIEAKSTVIEAESTVVEAESTVIEAESTVIEAESTVIEAESTVIEAESTVIEAESTVIEAESTVIEAESTVIEAESTVIEAESTVIEAESTVIEAESTVIEAESTVIHSNVVPQQAYLRRVEDVMATCTGNECNGGFFPTSLYCELGERPSQSCTNCALAEQLRVRSLAQTSGAVARSWYLMEEKDVSLVDNHHCVGKGSEGAVYKILWREGIFAQKVFKCDFDGSETPRQCVSFINEIDVAKEISHPNIVHSFGYGYAIWDEDGEHYYGFSVFMELLDEDLHSHLVESDRKNSGFSFRDTLHILLQIAEAMEHLHEKNFVHGDLKPGNILMSQLPMPHSDAIFYLVKVADFGCAQQVDSVSGATVQPFNSKAGTTRYSAPEVLRCRNSSKEAPPKYPQKVDVYSFGVVAFQVLTGATTDNIFKDFRKDNVMRPDGDKLQWRPDCHFDLGTLEPDRLSLLNLVKRCWASSPESRPTFTEICRELQSPIRSSKA</sequence>
<dbReference type="SUPFAM" id="SSF56112">
    <property type="entry name" value="Protein kinase-like (PK-like)"/>
    <property type="match status" value="1"/>
</dbReference>
<dbReference type="Pfam" id="PF00069">
    <property type="entry name" value="Pkinase"/>
    <property type="match status" value="1"/>
</dbReference>
<reference evidence="2" key="1">
    <citation type="submission" date="2020-06" db="EMBL/GenBank/DDBJ databases">
        <title>WGS assembly of Ceratodon purpureus strain R40.</title>
        <authorList>
            <person name="Carey S.B."/>
            <person name="Jenkins J."/>
            <person name="Shu S."/>
            <person name="Lovell J.T."/>
            <person name="Sreedasyam A."/>
            <person name="Maumus F."/>
            <person name="Tiley G.P."/>
            <person name="Fernandez-Pozo N."/>
            <person name="Barry K."/>
            <person name="Chen C."/>
            <person name="Wang M."/>
            <person name="Lipzen A."/>
            <person name="Daum C."/>
            <person name="Saski C.A."/>
            <person name="Payton A.C."/>
            <person name="Mcbreen J.C."/>
            <person name="Conrad R.E."/>
            <person name="Kollar L.M."/>
            <person name="Olsson S."/>
            <person name="Huttunen S."/>
            <person name="Landis J.B."/>
            <person name="Wickett N.J."/>
            <person name="Johnson M.G."/>
            <person name="Rensing S.A."/>
            <person name="Grimwood J."/>
            <person name="Schmutz J."/>
            <person name="Mcdaniel S.F."/>
        </authorList>
    </citation>
    <scope>NUCLEOTIDE SEQUENCE</scope>
    <source>
        <strain evidence="2">R40</strain>
    </source>
</reference>
<protein>
    <recommendedName>
        <fullName evidence="1">Protein kinase domain-containing protein</fullName>
    </recommendedName>
</protein>
<feature type="domain" description="Protein kinase" evidence="1">
    <location>
        <begin position="301"/>
        <end position="599"/>
    </location>
</feature>
<evidence type="ECO:0000259" key="1">
    <source>
        <dbReference type="PROSITE" id="PS50011"/>
    </source>
</evidence>
<dbReference type="GO" id="GO:0005524">
    <property type="term" value="F:ATP binding"/>
    <property type="evidence" value="ECO:0007669"/>
    <property type="project" value="InterPro"/>
</dbReference>
<dbReference type="InterPro" id="IPR000719">
    <property type="entry name" value="Prot_kinase_dom"/>
</dbReference>
<dbReference type="SMART" id="SM00220">
    <property type="entry name" value="S_TKc"/>
    <property type="match status" value="1"/>
</dbReference>
<dbReference type="Gene3D" id="1.10.510.10">
    <property type="entry name" value="Transferase(Phosphotransferase) domain 1"/>
    <property type="match status" value="1"/>
</dbReference>
<dbReference type="InterPro" id="IPR051681">
    <property type="entry name" value="Ser/Thr_Kinases-Pseudokinases"/>
</dbReference>
<gene>
    <name evidence="2" type="ORF">KC19_8G030800</name>
</gene>
<dbReference type="PANTHER" id="PTHR44329">
    <property type="entry name" value="SERINE/THREONINE-PROTEIN KINASE TNNI3K-RELATED"/>
    <property type="match status" value="1"/>
</dbReference>
<dbReference type="GO" id="GO:0004674">
    <property type="term" value="F:protein serine/threonine kinase activity"/>
    <property type="evidence" value="ECO:0007669"/>
    <property type="project" value="TreeGrafter"/>
</dbReference>
<dbReference type="PROSITE" id="PS50011">
    <property type="entry name" value="PROTEIN_KINASE_DOM"/>
    <property type="match status" value="1"/>
</dbReference>
<name>A0A8T0GUM2_CERPU</name>